<dbReference type="EMBL" id="GBXM01030954">
    <property type="protein sequence ID" value="JAH77623.1"/>
    <property type="molecule type" value="Transcribed_RNA"/>
</dbReference>
<reference evidence="1" key="1">
    <citation type="submission" date="2014-11" db="EMBL/GenBank/DDBJ databases">
        <authorList>
            <person name="Amaro Gonzalez C."/>
        </authorList>
    </citation>
    <scope>NUCLEOTIDE SEQUENCE</scope>
</reference>
<evidence type="ECO:0000313" key="1">
    <source>
        <dbReference type="EMBL" id="JAH77623.1"/>
    </source>
</evidence>
<sequence length="10" mass="1099">MADCAKNFSL</sequence>
<name>A0A0E9VK55_ANGAN</name>
<accession>A0A0E9VK55</accession>
<organism evidence="1">
    <name type="scientific">Anguilla anguilla</name>
    <name type="common">European freshwater eel</name>
    <name type="synonym">Muraena anguilla</name>
    <dbReference type="NCBI Taxonomy" id="7936"/>
    <lineage>
        <taxon>Eukaryota</taxon>
        <taxon>Metazoa</taxon>
        <taxon>Chordata</taxon>
        <taxon>Craniata</taxon>
        <taxon>Vertebrata</taxon>
        <taxon>Euteleostomi</taxon>
        <taxon>Actinopterygii</taxon>
        <taxon>Neopterygii</taxon>
        <taxon>Teleostei</taxon>
        <taxon>Anguilliformes</taxon>
        <taxon>Anguillidae</taxon>
        <taxon>Anguilla</taxon>
    </lineage>
</organism>
<protein>
    <submittedName>
        <fullName evidence="1">Uncharacterized protein</fullName>
    </submittedName>
</protein>
<dbReference type="EMBL" id="GBXM01034151">
    <property type="protein sequence ID" value="JAH74426.1"/>
    <property type="molecule type" value="Transcribed_RNA"/>
</dbReference>
<proteinExistence type="predicted"/>
<reference evidence="1" key="2">
    <citation type="journal article" date="2015" name="Fish Shellfish Immunol.">
        <title>Early steps in the European eel (Anguilla anguilla)-Vibrio vulnificus interaction in the gills: Role of the RtxA13 toxin.</title>
        <authorList>
            <person name="Callol A."/>
            <person name="Pajuelo D."/>
            <person name="Ebbesson L."/>
            <person name="Teles M."/>
            <person name="MacKenzie S."/>
            <person name="Amaro C."/>
        </authorList>
    </citation>
    <scope>NUCLEOTIDE SEQUENCE</scope>
</reference>